<keyword evidence="14" id="KW-0812">Transmembrane</keyword>
<dbReference type="PANTHER" id="PTHR35249">
    <property type="entry name" value="DYNEIN REGULATORY COMPLEX SUBUNIT 7"/>
    <property type="match status" value="1"/>
</dbReference>
<dbReference type="GO" id="GO:0007283">
    <property type="term" value="P:spermatogenesis"/>
    <property type="evidence" value="ECO:0007669"/>
    <property type="project" value="UniProtKB-KW"/>
</dbReference>
<evidence type="ECO:0000256" key="10">
    <source>
        <dbReference type="ARBA" id="ARBA00023273"/>
    </source>
</evidence>
<sequence length="803" mass="95660">MMKELMATNKKNFRRQYKELYPTRRPLVLAVENECKVQKFVSTSIRPTTFIEFPELIDNWQACASFIADHIEYEPLENPTKIPTRLHSPDLVLKSRKGNSFEMATLLCSILIGLGFPALVVSGYATREVTTNDQRRVKCPYIPEKVIEPIFKEELDPKYRLKDPPFLKSHFLMQCEKKKLDAENAILEEKKRQEMLKLEEFERPPPDPENGYRTHAWIAMIKNAPWCYKAEFKIEQKDDEEEISNEPMAFFIEPSTGFVHKLTDPCYQGIESIWNHQNYYVNRQYGKVSIAEMKLDLSDTESWEHFLPGEPFELRKEKVPNEDEEEDETPAEDQALAIEKHLDMPTSWVEMLHVSAVDFEERYVGGEKKENYKYCIYEKYAPYKNTDGLMKRLTIYKTLEYEEPLNVYEWYENRDDFMVKVHRNLIIDEITEEFEKGRNDCLKVFIYNVDENEKIVMKFYSKSRFDCLKEVVYHSNYIEEKYDENRRDLIYYRKFFISDSGSTLITRNIEKIVEKFNRNEKKDAYHDVAIRHFNRSENQVFVQFHYASDAITATTKTFIKPPRSEKEAKFDPSTIEGYIANPWAKQMNDLELYYLLQELMKDEEKSVDCFHARDTEIKEILQIRRQQIAKPLLKFSIFDPLRNESARKMRLQKFEQMKTREMLAKSQQADFLAPYLVRFEDKKPERDEIDVAIQDCLRDFRKNYEDMINELQHRHDEATAELNSLKRFLNRYMDQFSVQEYEKFIQEGENIERYRKIIHQRIIAVKEESNRKYGNLVESIPGRLKQISENKGVSLAYGDSCED</sequence>
<protein>
    <recommendedName>
        <fullName evidence="3">Dynein regulatory complex subunit 7</fullName>
    </recommendedName>
    <alternativeName>
        <fullName evidence="11">Coiled-coil domain-containing protein 135</fullName>
    </alternativeName>
    <alternativeName>
        <fullName evidence="12">Coiled-coil domain-containing protein lobo homolog</fullName>
    </alternativeName>
</protein>
<dbReference type="SUPFAM" id="SSF54001">
    <property type="entry name" value="Cysteine proteinases"/>
    <property type="match status" value="1"/>
</dbReference>
<dbReference type="GO" id="GO:0031514">
    <property type="term" value="C:motile cilium"/>
    <property type="evidence" value="ECO:0007669"/>
    <property type="project" value="TreeGrafter"/>
</dbReference>
<feature type="domain" description="CEP76/DRC7 peptidase-like" evidence="16">
    <location>
        <begin position="247"/>
        <end position="306"/>
    </location>
</feature>
<keyword evidence="4" id="KW-0221">Differentiation</keyword>
<evidence type="ECO:0000259" key="15">
    <source>
        <dbReference type="Pfam" id="PF01841"/>
    </source>
</evidence>
<keyword evidence="10" id="KW-0966">Cell projection</keyword>
<feature type="transmembrane region" description="Helical" evidence="14">
    <location>
        <begin position="104"/>
        <end position="125"/>
    </location>
</feature>
<evidence type="ECO:0000259" key="17">
    <source>
        <dbReference type="Pfam" id="PF24667"/>
    </source>
</evidence>
<comment type="similarity">
    <text evidence="2">Belongs to the DRC7 family.</text>
</comment>
<feature type="domain" description="Transglutaminase-like" evidence="15">
    <location>
        <begin position="59"/>
        <end position="130"/>
    </location>
</feature>
<dbReference type="PANTHER" id="PTHR35249:SF2">
    <property type="entry name" value="DYNEIN REGULATORY COMPLEX SUBUNIT 7"/>
    <property type="match status" value="1"/>
</dbReference>
<name>A0A9J6BQ87_POLVA</name>
<reference evidence="18" key="1">
    <citation type="submission" date="2021-03" db="EMBL/GenBank/DDBJ databases">
        <title>Chromosome level genome of the anhydrobiotic midge Polypedilum vanderplanki.</title>
        <authorList>
            <person name="Yoshida Y."/>
            <person name="Kikawada T."/>
            <person name="Gusev O."/>
        </authorList>
    </citation>
    <scope>NUCLEOTIDE SEQUENCE</scope>
    <source>
        <strain evidence="18">NIAS01</strain>
        <tissue evidence="18">Whole body or cell culture</tissue>
    </source>
</reference>
<keyword evidence="7 13" id="KW-0175">Coiled coil</keyword>
<evidence type="ECO:0000256" key="8">
    <source>
        <dbReference type="ARBA" id="ARBA00023069"/>
    </source>
</evidence>
<evidence type="ECO:0000256" key="2">
    <source>
        <dbReference type="ARBA" id="ARBA00010738"/>
    </source>
</evidence>
<keyword evidence="14" id="KW-0472">Membrane</keyword>
<comment type="subcellular location">
    <subcellularLocation>
        <location evidence="1">Cytoplasm</location>
        <location evidence="1">Cytoskeleton</location>
        <location evidence="1">Flagellum axoneme</location>
    </subcellularLocation>
</comment>
<keyword evidence="6" id="KW-0744">Spermatogenesis</keyword>
<dbReference type="Pfam" id="PF24656">
    <property type="entry name" value="CEPT76_peptidase"/>
    <property type="match status" value="1"/>
</dbReference>
<dbReference type="OrthoDB" id="10262874at2759"/>
<evidence type="ECO:0000256" key="13">
    <source>
        <dbReference type="SAM" id="Coils"/>
    </source>
</evidence>
<comment type="caution">
    <text evidence="18">The sequence shown here is derived from an EMBL/GenBank/DDBJ whole genome shotgun (WGS) entry which is preliminary data.</text>
</comment>
<dbReference type="AlphaFoldDB" id="A0A9J6BQ87"/>
<dbReference type="GO" id="GO:0030317">
    <property type="term" value="P:flagellated sperm motility"/>
    <property type="evidence" value="ECO:0007669"/>
    <property type="project" value="TreeGrafter"/>
</dbReference>
<evidence type="ECO:0000313" key="18">
    <source>
        <dbReference type="EMBL" id="KAG5671919.1"/>
    </source>
</evidence>
<evidence type="ECO:0000256" key="4">
    <source>
        <dbReference type="ARBA" id="ARBA00022782"/>
    </source>
</evidence>
<dbReference type="InterPro" id="IPR002931">
    <property type="entry name" value="Transglutaminase-like"/>
</dbReference>
<keyword evidence="5" id="KW-0282">Flagellum</keyword>
<dbReference type="GO" id="GO:0030154">
    <property type="term" value="P:cell differentiation"/>
    <property type="evidence" value="ECO:0007669"/>
    <property type="project" value="UniProtKB-KW"/>
</dbReference>
<dbReference type="EMBL" id="JADBJN010000003">
    <property type="protein sequence ID" value="KAG5671919.1"/>
    <property type="molecule type" value="Genomic_DNA"/>
</dbReference>
<evidence type="ECO:0000256" key="1">
    <source>
        <dbReference type="ARBA" id="ARBA00004611"/>
    </source>
</evidence>
<evidence type="ECO:0000313" key="19">
    <source>
        <dbReference type="Proteomes" id="UP001107558"/>
    </source>
</evidence>
<dbReference type="Proteomes" id="UP001107558">
    <property type="component" value="Chromosome 3"/>
</dbReference>
<dbReference type="Pfam" id="PF01841">
    <property type="entry name" value="Transglut_core"/>
    <property type="match status" value="1"/>
</dbReference>
<evidence type="ECO:0000259" key="16">
    <source>
        <dbReference type="Pfam" id="PF24656"/>
    </source>
</evidence>
<evidence type="ECO:0000256" key="7">
    <source>
        <dbReference type="ARBA" id="ARBA00023054"/>
    </source>
</evidence>
<dbReference type="InterPro" id="IPR033551">
    <property type="entry name" value="DRC7/lobo"/>
</dbReference>
<evidence type="ECO:0000256" key="6">
    <source>
        <dbReference type="ARBA" id="ARBA00022871"/>
    </source>
</evidence>
<dbReference type="InterPro" id="IPR056290">
    <property type="entry name" value="CEPT76/DRC7_peptidase-like_dom"/>
</dbReference>
<feature type="domain" description="Dynein regulatory complex subunit 7 MORN" evidence="17">
    <location>
        <begin position="366"/>
        <end position="636"/>
    </location>
</feature>
<dbReference type="InterPro" id="IPR056291">
    <property type="entry name" value="MORN_DRC7"/>
</dbReference>
<keyword evidence="9" id="KW-0963">Cytoplasm</keyword>
<organism evidence="18 19">
    <name type="scientific">Polypedilum vanderplanki</name>
    <name type="common">Sleeping chironomid midge</name>
    <dbReference type="NCBI Taxonomy" id="319348"/>
    <lineage>
        <taxon>Eukaryota</taxon>
        <taxon>Metazoa</taxon>
        <taxon>Ecdysozoa</taxon>
        <taxon>Arthropoda</taxon>
        <taxon>Hexapoda</taxon>
        <taxon>Insecta</taxon>
        <taxon>Pterygota</taxon>
        <taxon>Neoptera</taxon>
        <taxon>Endopterygota</taxon>
        <taxon>Diptera</taxon>
        <taxon>Nematocera</taxon>
        <taxon>Chironomoidea</taxon>
        <taxon>Chironomidae</taxon>
        <taxon>Chironominae</taxon>
        <taxon>Polypedilum</taxon>
        <taxon>Polypedilum</taxon>
    </lineage>
</organism>
<keyword evidence="19" id="KW-1185">Reference proteome</keyword>
<evidence type="ECO:0000256" key="5">
    <source>
        <dbReference type="ARBA" id="ARBA00022846"/>
    </source>
</evidence>
<evidence type="ECO:0000256" key="3">
    <source>
        <dbReference type="ARBA" id="ARBA00021303"/>
    </source>
</evidence>
<feature type="coiled-coil region" evidence="13">
    <location>
        <begin position="701"/>
        <end position="735"/>
    </location>
</feature>
<evidence type="ECO:0000256" key="9">
    <source>
        <dbReference type="ARBA" id="ARBA00023212"/>
    </source>
</evidence>
<proteinExistence type="inferred from homology"/>
<evidence type="ECO:0000256" key="14">
    <source>
        <dbReference type="SAM" id="Phobius"/>
    </source>
</evidence>
<evidence type="ECO:0000256" key="12">
    <source>
        <dbReference type="ARBA" id="ARBA00031733"/>
    </source>
</evidence>
<dbReference type="Pfam" id="PF24667">
    <property type="entry name" value="MORN_DRC7"/>
    <property type="match status" value="1"/>
</dbReference>
<evidence type="ECO:0000256" key="11">
    <source>
        <dbReference type="ARBA" id="ARBA00031627"/>
    </source>
</evidence>
<accession>A0A9J6BQ87</accession>
<keyword evidence="8" id="KW-0969">Cilium</keyword>
<gene>
    <name evidence="18" type="ORF">PVAND_002087</name>
</gene>
<dbReference type="Gene3D" id="3.10.620.30">
    <property type="match status" value="1"/>
</dbReference>
<dbReference type="InterPro" id="IPR038765">
    <property type="entry name" value="Papain-like_cys_pep_sf"/>
</dbReference>
<keyword evidence="14" id="KW-1133">Transmembrane helix</keyword>
<keyword evidence="9" id="KW-0206">Cytoskeleton</keyword>